<sequence length="341" mass="37744">MPSVTRISGFLPLPVQYDHDTFHMLYIRAHVGGSSKNAKKAQWPEDRTIFMVNAPPDATEREVVSLFKSCGTVEQVVFDADGPSETSDVESDEDSVESEASSPSQSHARKKRKTVASGSTSEPKASLRGQRPKVEPLPIIPLRTFRRTGQTAHIIFLDASSCTRALALAHAHPGAKPILWPTNADKERPRGLAHYIKQYESARPPLDAVRAHADSAIARFDFDLAARRASLRRESKYKKGEALVDEDGFTLVVRGGAYGQAVGGGVGVASRKFMDEYVKGLDGKESGSKGKRHKEGKEKAGFYAFQIHEKKRNALLKLKRNWEKDKAAVETLKATRKYRPY</sequence>
<evidence type="ECO:0000256" key="1">
    <source>
        <dbReference type="ARBA" id="ARBA00006110"/>
    </source>
</evidence>
<dbReference type="EMBL" id="WHVB01000051">
    <property type="protein sequence ID" value="KAF8464970.1"/>
    <property type="molecule type" value="Genomic_DNA"/>
</dbReference>
<dbReference type="Gene3D" id="3.30.70.330">
    <property type="match status" value="1"/>
</dbReference>
<dbReference type="GO" id="GO:0000028">
    <property type="term" value="P:ribosomal small subunit assembly"/>
    <property type="evidence" value="ECO:0007669"/>
    <property type="project" value="TreeGrafter"/>
</dbReference>
<reference evidence="5" key="2">
    <citation type="journal article" date="2020" name="Nat. Commun.">
        <title>Large-scale genome sequencing of mycorrhizal fungi provides insights into the early evolution of symbiotic traits.</title>
        <authorList>
            <person name="Miyauchi S."/>
            <person name="Kiss E."/>
            <person name="Kuo A."/>
            <person name="Drula E."/>
            <person name="Kohler A."/>
            <person name="Sanchez-Garcia M."/>
            <person name="Morin E."/>
            <person name="Andreopoulos B."/>
            <person name="Barry K.W."/>
            <person name="Bonito G."/>
            <person name="Buee M."/>
            <person name="Carver A."/>
            <person name="Chen C."/>
            <person name="Cichocki N."/>
            <person name="Clum A."/>
            <person name="Culley D."/>
            <person name="Crous P.W."/>
            <person name="Fauchery L."/>
            <person name="Girlanda M."/>
            <person name="Hayes R.D."/>
            <person name="Keri Z."/>
            <person name="LaButti K."/>
            <person name="Lipzen A."/>
            <person name="Lombard V."/>
            <person name="Magnuson J."/>
            <person name="Maillard F."/>
            <person name="Murat C."/>
            <person name="Nolan M."/>
            <person name="Ohm R.A."/>
            <person name="Pangilinan J."/>
            <person name="Pereira M.F."/>
            <person name="Perotto S."/>
            <person name="Peter M."/>
            <person name="Pfister S."/>
            <person name="Riley R."/>
            <person name="Sitrit Y."/>
            <person name="Stielow J.B."/>
            <person name="Szollosi G."/>
            <person name="Zifcakova L."/>
            <person name="Stursova M."/>
            <person name="Spatafora J.W."/>
            <person name="Tedersoo L."/>
            <person name="Vaario L.M."/>
            <person name="Yamada A."/>
            <person name="Yan M."/>
            <person name="Wang P."/>
            <person name="Xu J."/>
            <person name="Bruns T."/>
            <person name="Baldrian P."/>
            <person name="Vilgalys R."/>
            <person name="Dunand C."/>
            <person name="Henrissat B."/>
            <person name="Grigoriev I.V."/>
            <person name="Hibbett D."/>
            <person name="Nagy L.G."/>
            <person name="Martin F.M."/>
        </authorList>
    </citation>
    <scope>NUCLEOTIDE SEQUENCE</scope>
    <source>
        <strain evidence="5">Prilba</strain>
    </source>
</reference>
<dbReference type="InterPro" id="IPR035979">
    <property type="entry name" value="RBD_domain_sf"/>
</dbReference>
<name>A0A9P5JUK7_9AGAM</name>
<feature type="compositionally biased region" description="Acidic residues" evidence="2">
    <location>
        <begin position="87"/>
        <end position="97"/>
    </location>
</feature>
<dbReference type="OrthoDB" id="5390at2759"/>
<evidence type="ECO:0000313" key="5">
    <source>
        <dbReference type="EMBL" id="KAF8464970.1"/>
    </source>
</evidence>
<dbReference type="GO" id="GO:0034456">
    <property type="term" value="C:UTP-C complex"/>
    <property type="evidence" value="ECO:0007669"/>
    <property type="project" value="TreeGrafter"/>
</dbReference>
<dbReference type="InterPro" id="IPR040447">
    <property type="entry name" value="RRM_Rrp7"/>
</dbReference>
<dbReference type="InterPro" id="IPR024326">
    <property type="entry name" value="RRP7_C"/>
</dbReference>
<keyword evidence="6" id="KW-1185">Reference proteome</keyword>
<reference evidence="5" key="1">
    <citation type="submission" date="2019-10" db="EMBL/GenBank/DDBJ databases">
        <authorList>
            <consortium name="DOE Joint Genome Institute"/>
            <person name="Kuo A."/>
            <person name="Miyauchi S."/>
            <person name="Kiss E."/>
            <person name="Drula E."/>
            <person name="Kohler A."/>
            <person name="Sanchez-Garcia M."/>
            <person name="Andreopoulos B."/>
            <person name="Barry K.W."/>
            <person name="Bonito G."/>
            <person name="Buee M."/>
            <person name="Carver A."/>
            <person name="Chen C."/>
            <person name="Cichocki N."/>
            <person name="Clum A."/>
            <person name="Culley D."/>
            <person name="Crous P.W."/>
            <person name="Fauchery L."/>
            <person name="Girlanda M."/>
            <person name="Hayes R."/>
            <person name="Keri Z."/>
            <person name="LaButti K."/>
            <person name="Lipzen A."/>
            <person name="Lombard V."/>
            <person name="Magnuson J."/>
            <person name="Maillard F."/>
            <person name="Morin E."/>
            <person name="Murat C."/>
            <person name="Nolan M."/>
            <person name="Ohm R."/>
            <person name="Pangilinan J."/>
            <person name="Pereira M."/>
            <person name="Perotto S."/>
            <person name="Peter M."/>
            <person name="Riley R."/>
            <person name="Sitrit Y."/>
            <person name="Stielow B."/>
            <person name="Szollosi G."/>
            <person name="Zifcakova L."/>
            <person name="Stursova M."/>
            <person name="Spatafora J.W."/>
            <person name="Tedersoo L."/>
            <person name="Vaario L.-M."/>
            <person name="Yamada A."/>
            <person name="Yan M."/>
            <person name="Wang P."/>
            <person name="Xu J."/>
            <person name="Bruns T."/>
            <person name="Baldrian P."/>
            <person name="Vilgalys R."/>
            <person name="Henrissat B."/>
            <person name="Grigoriev I.V."/>
            <person name="Hibbett D."/>
            <person name="Nagy L.G."/>
            <person name="Martin F.M."/>
        </authorList>
    </citation>
    <scope>NUCLEOTIDE SEQUENCE</scope>
    <source>
        <strain evidence="5">Prilba</strain>
    </source>
</reference>
<comment type="similarity">
    <text evidence="1">Belongs to the RRP7 family.</text>
</comment>
<evidence type="ECO:0000313" key="6">
    <source>
        <dbReference type="Proteomes" id="UP000759537"/>
    </source>
</evidence>
<protein>
    <submittedName>
        <fullName evidence="5">Ribosomal RNA-processing protein 7-domain-containing protein</fullName>
    </submittedName>
</protein>
<dbReference type="GO" id="GO:0006364">
    <property type="term" value="P:rRNA processing"/>
    <property type="evidence" value="ECO:0007669"/>
    <property type="project" value="TreeGrafter"/>
</dbReference>
<accession>A0A9P5JUK7</accession>
<comment type="caution">
    <text evidence="5">The sequence shown here is derived from an EMBL/GenBank/DDBJ whole genome shotgun (WGS) entry which is preliminary data.</text>
</comment>
<dbReference type="SUPFAM" id="SSF54928">
    <property type="entry name" value="RNA-binding domain, RBD"/>
    <property type="match status" value="1"/>
</dbReference>
<organism evidence="5 6">
    <name type="scientific">Russula ochroleuca</name>
    <dbReference type="NCBI Taxonomy" id="152965"/>
    <lineage>
        <taxon>Eukaryota</taxon>
        <taxon>Fungi</taxon>
        <taxon>Dikarya</taxon>
        <taxon>Basidiomycota</taxon>
        <taxon>Agaricomycotina</taxon>
        <taxon>Agaricomycetes</taxon>
        <taxon>Russulales</taxon>
        <taxon>Russulaceae</taxon>
        <taxon>Russula</taxon>
    </lineage>
</organism>
<gene>
    <name evidence="5" type="ORF">DFH94DRAFT_640002</name>
</gene>
<dbReference type="Pfam" id="PF17799">
    <property type="entry name" value="RRM_Rrp7"/>
    <property type="match status" value="1"/>
</dbReference>
<dbReference type="PANTHER" id="PTHR13191">
    <property type="entry name" value="RIBOSOMAL RNA PROCESSING PROTEIN 7-RELATED"/>
    <property type="match status" value="1"/>
</dbReference>
<dbReference type="PANTHER" id="PTHR13191:SF0">
    <property type="entry name" value="RIBOSOMAL RNA-PROCESSING PROTEIN 7 HOMOLOG A-RELATED"/>
    <property type="match status" value="1"/>
</dbReference>
<dbReference type="InterPro" id="IPR040446">
    <property type="entry name" value="RRP7"/>
</dbReference>
<dbReference type="Pfam" id="PF12923">
    <property type="entry name" value="RRP7"/>
    <property type="match status" value="1"/>
</dbReference>
<dbReference type="InterPro" id="IPR012677">
    <property type="entry name" value="Nucleotide-bd_a/b_plait_sf"/>
</dbReference>
<feature type="domain" description="Ribosomal RNA-processing protein 7 C-terminal" evidence="3">
    <location>
        <begin position="201"/>
        <end position="341"/>
    </location>
</feature>
<dbReference type="AlphaFoldDB" id="A0A9P5JUK7"/>
<feature type="region of interest" description="Disordered" evidence="2">
    <location>
        <begin position="78"/>
        <end position="133"/>
    </location>
</feature>
<evidence type="ECO:0000259" key="4">
    <source>
        <dbReference type="Pfam" id="PF17799"/>
    </source>
</evidence>
<feature type="domain" description="Rrp7 RRM-like N-terminal" evidence="4">
    <location>
        <begin position="7"/>
        <end position="199"/>
    </location>
</feature>
<dbReference type="Gene3D" id="6.10.250.1770">
    <property type="match status" value="1"/>
</dbReference>
<evidence type="ECO:0000256" key="2">
    <source>
        <dbReference type="SAM" id="MobiDB-lite"/>
    </source>
</evidence>
<dbReference type="GO" id="GO:0032545">
    <property type="term" value="C:CURI complex"/>
    <property type="evidence" value="ECO:0007669"/>
    <property type="project" value="TreeGrafter"/>
</dbReference>
<proteinExistence type="inferred from homology"/>
<dbReference type="GO" id="GO:0003676">
    <property type="term" value="F:nucleic acid binding"/>
    <property type="evidence" value="ECO:0007669"/>
    <property type="project" value="InterPro"/>
</dbReference>
<evidence type="ECO:0000259" key="3">
    <source>
        <dbReference type="Pfam" id="PF12923"/>
    </source>
</evidence>
<dbReference type="Proteomes" id="UP000759537">
    <property type="component" value="Unassembled WGS sequence"/>
</dbReference>